<evidence type="ECO:0000313" key="4">
    <source>
        <dbReference type="Proteomes" id="UP000321570"/>
    </source>
</evidence>
<organism evidence="3 4">
    <name type="scientific">Hymenolepis diminuta</name>
    <name type="common">Rat tapeworm</name>
    <dbReference type="NCBI Taxonomy" id="6216"/>
    <lineage>
        <taxon>Eukaryota</taxon>
        <taxon>Metazoa</taxon>
        <taxon>Spiralia</taxon>
        <taxon>Lophotrochozoa</taxon>
        <taxon>Platyhelminthes</taxon>
        <taxon>Cestoda</taxon>
        <taxon>Eucestoda</taxon>
        <taxon>Cyclophyllidea</taxon>
        <taxon>Hymenolepididae</taxon>
        <taxon>Hymenolepis</taxon>
    </lineage>
</organism>
<evidence type="ECO:0000313" key="3">
    <source>
        <dbReference type="EMBL" id="VUZ47932.1"/>
    </source>
</evidence>
<dbReference type="AlphaFoldDB" id="A0A564YKX9"/>
<dbReference type="EMBL" id="CABIJS010000256">
    <property type="protein sequence ID" value="VUZ47932.1"/>
    <property type="molecule type" value="Genomic_DNA"/>
</dbReference>
<gene>
    <name evidence="3" type="ORF">WMSIL1_LOCUS7430</name>
</gene>
<sequence length="272" mass="31679">MQKWIGTERRTLEEEKKKLKCNESKFKENLKESERKTIESVIKQADVLGTVLKAVIKFQRRLQVKPQNKGQPKKTTDQDHQIPADEQFDLTKYFKNPSELIDLLKDLETSNLTLIQNCQDAEEIIESLRKTEETLKEESETEVATLTEKVKHLREIILNGDDEYIEEFNQKVTAVAQFAQIQAHFAALRSSVSSYPPGRVAALLISVRNARRNEFRRRQKEEQQKKQEERNRRILERAQAPPPSAAVFRRAKKLIQNSELQQNANMKHKSTN</sequence>
<feature type="region of interest" description="Disordered" evidence="2">
    <location>
        <begin position="217"/>
        <end position="246"/>
    </location>
</feature>
<evidence type="ECO:0000256" key="1">
    <source>
        <dbReference type="SAM" id="Coils"/>
    </source>
</evidence>
<dbReference type="PANTHER" id="PTHR21683:SF3">
    <property type="entry name" value="CILIA AND FLAGELLA ASSOCIATED PROTEIN 100"/>
    <property type="match status" value="1"/>
</dbReference>
<dbReference type="InterPro" id="IPR051147">
    <property type="entry name" value="CFAP_domain-containing"/>
</dbReference>
<accession>A0A564YKX9</accession>
<protein>
    <submittedName>
        <fullName evidence="3">Uncharacterized protein</fullName>
    </submittedName>
</protein>
<feature type="coiled-coil region" evidence="1">
    <location>
        <begin position="104"/>
        <end position="156"/>
    </location>
</feature>
<proteinExistence type="predicted"/>
<reference evidence="3 4" key="1">
    <citation type="submission" date="2019-07" db="EMBL/GenBank/DDBJ databases">
        <authorList>
            <person name="Jastrzebski P J."/>
            <person name="Paukszto L."/>
            <person name="Jastrzebski P J."/>
        </authorList>
    </citation>
    <scope>NUCLEOTIDE SEQUENCE [LARGE SCALE GENOMIC DNA]</scope>
    <source>
        <strain evidence="3 4">WMS-il1</strain>
    </source>
</reference>
<dbReference type="PANTHER" id="PTHR21683">
    <property type="entry name" value="COILED-COIL DOMAIN-CONTAINING PROTEIN 42 LIKE-2-LIKE-RELATED"/>
    <property type="match status" value="1"/>
</dbReference>
<dbReference type="Proteomes" id="UP000321570">
    <property type="component" value="Unassembled WGS sequence"/>
</dbReference>
<evidence type="ECO:0000256" key="2">
    <source>
        <dbReference type="SAM" id="MobiDB-lite"/>
    </source>
</evidence>
<keyword evidence="4" id="KW-1185">Reference proteome</keyword>
<feature type="compositionally biased region" description="Basic and acidic residues" evidence="2">
    <location>
        <begin position="219"/>
        <end position="236"/>
    </location>
</feature>
<feature type="coiled-coil region" evidence="1">
    <location>
        <begin position="9"/>
        <end position="36"/>
    </location>
</feature>
<keyword evidence="1" id="KW-0175">Coiled coil</keyword>
<name>A0A564YKX9_HYMDI</name>